<dbReference type="InterPro" id="IPR052026">
    <property type="entry name" value="ExeA_AAA_ATPase_DNA-bind"/>
</dbReference>
<gene>
    <name evidence="3" type="ORF">B5V00_12125</name>
</gene>
<evidence type="ECO:0000259" key="2">
    <source>
        <dbReference type="SMART" id="SM00382"/>
    </source>
</evidence>
<dbReference type="AlphaFoldDB" id="A0A1X0Y0E0"/>
<dbReference type="GO" id="GO:0016887">
    <property type="term" value="F:ATP hydrolysis activity"/>
    <property type="evidence" value="ECO:0007669"/>
    <property type="project" value="InterPro"/>
</dbReference>
<comment type="caution">
    <text evidence="3">The sequence shown here is derived from an EMBL/GenBank/DDBJ whole genome shotgun (WGS) entry which is preliminary data.</text>
</comment>
<dbReference type="EMBL" id="NAAD01000015">
    <property type="protein sequence ID" value="ORJ58589.1"/>
    <property type="molecule type" value="Genomic_DNA"/>
</dbReference>
<dbReference type="SUPFAM" id="SSF52540">
    <property type="entry name" value="P-loop containing nucleoside triphosphate hydrolases"/>
    <property type="match status" value="1"/>
</dbReference>
<organism evidence="3 4">
    <name type="scientific">Geothermobacter hydrogeniphilus</name>
    <dbReference type="NCBI Taxonomy" id="1969733"/>
    <lineage>
        <taxon>Bacteria</taxon>
        <taxon>Pseudomonadati</taxon>
        <taxon>Thermodesulfobacteriota</taxon>
        <taxon>Desulfuromonadia</taxon>
        <taxon>Desulfuromonadales</taxon>
        <taxon>Geothermobacteraceae</taxon>
        <taxon>Geothermobacter</taxon>
    </lineage>
</organism>
<dbReference type="InterPro" id="IPR003593">
    <property type="entry name" value="AAA+_ATPase"/>
</dbReference>
<dbReference type="Proteomes" id="UP000193136">
    <property type="component" value="Unassembled WGS sequence"/>
</dbReference>
<dbReference type="RefSeq" id="WP_085011070.1">
    <property type="nucleotide sequence ID" value="NZ_NAAD01000015.1"/>
</dbReference>
<evidence type="ECO:0000256" key="1">
    <source>
        <dbReference type="SAM" id="Phobius"/>
    </source>
</evidence>
<sequence>MYLNYFGLDEAPFSLTPDPDFYYGCPGHQRALDVLATALESGEGIIKITGEVGTGKTLLCRKLLENLRPTHQTAYLPNPLLGPVELHRAIAEEIVAGAVHAGATMHDLQKLIQQRALELYREGRKVVVCIDEAQAMSDVSLEALRLLSNLETEKRKLLQIILFAQPELDVRLEQTMLRQLRQRISFAHHLVPLNRDGVHDYINHRVLIAGRRDGALFTTPAMDAVVRASKGVPRLVNILCHKALLDCFRQNDRTVDRRHVIAAVRDTSEVQNPFQWKLSPGLFWGIALVTLVELVLIVVLLKNNL</sequence>
<dbReference type="OrthoDB" id="9779230at2"/>
<keyword evidence="1" id="KW-1133">Transmembrane helix</keyword>
<feature type="domain" description="AAA+ ATPase" evidence="2">
    <location>
        <begin position="42"/>
        <end position="223"/>
    </location>
</feature>
<dbReference type="Pfam" id="PF13401">
    <property type="entry name" value="AAA_22"/>
    <property type="match status" value="1"/>
</dbReference>
<keyword evidence="4" id="KW-1185">Reference proteome</keyword>
<name>A0A1X0Y0E0_9BACT</name>
<evidence type="ECO:0000313" key="3">
    <source>
        <dbReference type="EMBL" id="ORJ58589.1"/>
    </source>
</evidence>
<evidence type="ECO:0000313" key="4">
    <source>
        <dbReference type="Proteomes" id="UP000193136"/>
    </source>
</evidence>
<reference evidence="3 4" key="1">
    <citation type="submission" date="2017-03" db="EMBL/GenBank/DDBJ databases">
        <title>Genome sequence of Geothermobacter sp. EPR-M, Deep-Sea Iron Reducer.</title>
        <authorList>
            <person name="Tully B."/>
            <person name="Savalia P."/>
            <person name="Abuyen K."/>
            <person name="Baughan C."/>
            <person name="Romero E."/>
            <person name="Ronkowski C."/>
            <person name="Torres B."/>
            <person name="Tremblay J."/>
            <person name="Trujillo A."/>
            <person name="Tyler M."/>
            <person name="Perez-Rodriguez I."/>
            <person name="Amend J."/>
        </authorList>
    </citation>
    <scope>NUCLEOTIDE SEQUENCE [LARGE SCALE GENOMIC DNA]</scope>
    <source>
        <strain evidence="3 4">EPR-M</strain>
    </source>
</reference>
<dbReference type="InterPro" id="IPR049945">
    <property type="entry name" value="AAA_22"/>
</dbReference>
<dbReference type="InterPro" id="IPR027417">
    <property type="entry name" value="P-loop_NTPase"/>
</dbReference>
<feature type="transmembrane region" description="Helical" evidence="1">
    <location>
        <begin position="281"/>
        <end position="301"/>
    </location>
</feature>
<dbReference type="Gene3D" id="3.40.50.300">
    <property type="entry name" value="P-loop containing nucleotide triphosphate hydrolases"/>
    <property type="match status" value="1"/>
</dbReference>
<keyword evidence="1" id="KW-0472">Membrane</keyword>
<accession>A0A1X0Y0E0</accession>
<dbReference type="STRING" id="1969733.B5V00_12125"/>
<dbReference type="PANTHER" id="PTHR35894:SF7">
    <property type="entry name" value="GENERAL SECRETION PATHWAY PROTEIN A-RELATED"/>
    <property type="match status" value="1"/>
</dbReference>
<keyword evidence="1" id="KW-0812">Transmembrane</keyword>
<proteinExistence type="predicted"/>
<dbReference type="SMART" id="SM00382">
    <property type="entry name" value="AAA"/>
    <property type="match status" value="1"/>
</dbReference>
<dbReference type="PANTHER" id="PTHR35894">
    <property type="entry name" value="GENERAL SECRETION PATHWAY PROTEIN A-RELATED"/>
    <property type="match status" value="1"/>
</dbReference>
<protein>
    <recommendedName>
        <fullName evidence="2">AAA+ ATPase domain-containing protein</fullName>
    </recommendedName>
</protein>